<dbReference type="PRINTS" id="PR00465">
    <property type="entry name" value="EP450IV"/>
</dbReference>
<dbReference type="PANTHER" id="PTHR24286">
    <property type="entry name" value="CYTOCHROME P450 26"/>
    <property type="match status" value="1"/>
</dbReference>
<comment type="cofactor">
    <cofactor evidence="1 8">
        <name>heme</name>
        <dbReference type="ChEBI" id="CHEBI:30413"/>
    </cofactor>
</comment>
<organism evidence="10 11">
    <name type="scientific">Ketobacter alkanivorans</name>
    <dbReference type="NCBI Taxonomy" id="1917421"/>
    <lineage>
        <taxon>Bacteria</taxon>
        <taxon>Pseudomonadati</taxon>
        <taxon>Pseudomonadota</taxon>
        <taxon>Gammaproteobacteria</taxon>
        <taxon>Pseudomonadales</taxon>
        <taxon>Ketobacteraceae</taxon>
        <taxon>Ketobacter</taxon>
    </lineage>
</organism>
<dbReference type="EMBL" id="CP022684">
    <property type="protein sequence ID" value="AUM11255.1"/>
    <property type="molecule type" value="Genomic_DNA"/>
</dbReference>
<keyword evidence="7 9" id="KW-0503">Monooxygenase</keyword>
<dbReference type="InterPro" id="IPR036396">
    <property type="entry name" value="Cyt_P450_sf"/>
</dbReference>
<sequence>MTVSTTLHESEFGKAKPIPGDPGLPLLGYTLHSMLDPLGFSRKRYDKYGEISWSNTFGTRMVSMFGPDANQFVFQNRGDLFSNSQGWDFFIGKFFRRGIMLLDFEEHRHHRRIMQNAFKKPVLVQYLDEMNHPIERGIQKWLPQDDFFVLTAIKKLTLDLATEVFMGEKLGSEASVLNKAFVDTVRAGSSVVRYPVPGGRWSKGLKGRKVLEAYFMSKIAEKRASTGNDLFSQLCRAETEDGQKFSDDDVVNHMIFLMMAAHDTSTITLCTMFYHLAKNPEWQEKLRQESIALGKGHLEHDDLDKMEGMTKVMKEALRLCAPVPSVPRRTVKDVVYKNTLIPKDSLVVVSPYFTHYMPEYWKNPKQFDPDRFAEDRREDKVHPYAWVPFGGGAHMCIGLHFADLQVKAILHQILLRFKWSVDPGYTMPVDMTSLPVPGDKLPVRLEFI</sequence>
<name>A0A2K9LID0_9GAMM</name>
<keyword evidence="3 8" id="KW-0349">Heme</keyword>
<dbReference type="OrthoDB" id="9764248at2"/>
<gene>
    <name evidence="10" type="ORF">Kalk_01905</name>
</gene>
<dbReference type="GO" id="GO:0016125">
    <property type="term" value="P:sterol metabolic process"/>
    <property type="evidence" value="ECO:0007669"/>
    <property type="project" value="TreeGrafter"/>
</dbReference>
<evidence type="ECO:0000256" key="4">
    <source>
        <dbReference type="ARBA" id="ARBA00022723"/>
    </source>
</evidence>
<evidence type="ECO:0000313" key="11">
    <source>
        <dbReference type="Proteomes" id="UP000235116"/>
    </source>
</evidence>
<dbReference type="Gene3D" id="1.10.630.10">
    <property type="entry name" value="Cytochrome P450"/>
    <property type="match status" value="1"/>
</dbReference>
<dbReference type="PRINTS" id="PR00385">
    <property type="entry name" value="P450"/>
</dbReference>
<dbReference type="GO" id="GO:0020037">
    <property type="term" value="F:heme binding"/>
    <property type="evidence" value="ECO:0007669"/>
    <property type="project" value="InterPro"/>
</dbReference>
<dbReference type="RefSeq" id="WP_101892595.1">
    <property type="nucleotide sequence ID" value="NZ_CP022684.1"/>
</dbReference>
<dbReference type="InterPro" id="IPR002403">
    <property type="entry name" value="Cyt_P450_E_grp-IV"/>
</dbReference>
<dbReference type="InterPro" id="IPR017972">
    <property type="entry name" value="Cyt_P450_CS"/>
</dbReference>
<comment type="similarity">
    <text evidence="2 9">Belongs to the cytochrome P450 family.</text>
</comment>
<dbReference type="GO" id="GO:0005506">
    <property type="term" value="F:iron ion binding"/>
    <property type="evidence" value="ECO:0007669"/>
    <property type="project" value="InterPro"/>
</dbReference>
<feature type="binding site" description="axial binding residue" evidence="8">
    <location>
        <position position="396"/>
    </location>
    <ligand>
        <name>heme</name>
        <dbReference type="ChEBI" id="CHEBI:30413"/>
    </ligand>
    <ligandPart>
        <name>Fe</name>
        <dbReference type="ChEBI" id="CHEBI:18248"/>
    </ligandPart>
</feature>
<keyword evidence="5 9" id="KW-0560">Oxidoreductase</keyword>
<reference evidence="11" key="1">
    <citation type="submission" date="2017-08" db="EMBL/GenBank/DDBJ databases">
        <title>Direct submision.</title>
        <authorList>
            <person name="Kim S.-J."/>
            <person name="Rhee S.-K."/>
        </authorList>
    </citation>
    <scope>NUCLEOTIDE SEQUENCE [LARGE SCALE GENOMIC DNA]</scope>
    <source>
        <strain evidence="11">GI5</strain>
    </source>
</reference>
<keyword evidence="6 8" id="KW-0408">Iron</keyword>
<dbReference type="CDD" id="cd11045">
    <property type="entry name" value="CYP136-like"/>
    <property type="match status" value="1"/>
</dbReference>
<protein>
    <submittedName>
        <fullName evidence="10">Cytochrome P450</fullName>
    </submittedName>
</protein>
<evidence type="ECO:0000256" key="1">
    <source>
        <dbReference type="ARBA" id="ARBA00001971"/>
    </source>
</evidence>
<dbReference type="PANTHER" id="PTHR24286:SF24">
    <property type="entry name" value="LANOSTEROL 14-ALPHA DEMETHYLASE"/>
    <property type="match status" value="1"/>
</dbReference>
<dbReference type="AlphaFoldDB" id="A0A2K9LID0"/>
<dbReference type="PROSITE" id="PS00086">
    <property type="entry name" value="CYTOCHROME_P450"/>
    <property type="match status" value="1"/>
</dbReference>
<dbReference type="InterPro" id="IPR001128">
    <property type="entry name" value="Cyt_P450"/>
</dbReference>
<dbReference type="Proteomes" id="UP000235116">
    <property type="component" value="Chromosome"/>
</dbReference>
<dbReference type="GO" id="GO:0016705">
    <property type="term" value="F:oxidoreductase activity, acting on paired donors, with incorporation or reduction of molecular oxygen"/>
    <property type="evidence" value="ECO:0007669"/>
    <property type="project" value="InterPro"/>
</dbReference>
<evidence type="ECO:0000256" key="2">
    <source>
        <dbReference type="ARBA" id="ARBA00010617"/>
    </source>
</evidence>
<evidence type="ECO:0000256" key="6">
    <source>
        <dbReference type="ARBA" id="ARBA00023004"/>
    </source>
</evidence>
<dbReference type="SUPFAM" id="SSF48264">
    <property type="entry name" value="Cytochrome P450"/>
    <property type="match status" value="1"/>
</dbReference>
<evidence type="ECO:0000256" key="3">
    <source>
        <dbReference type="ARBA" id="ARBA00022617"/>
    </source>
</evidence>
<proteinExistence type="inferred from homology"/>
<accession>A0A2K9LID0</accession>
<evidence type="ECO:0000256" key="8">
    <source>
        <dbReference type="PIRSR" id="PIRSR602403-1"/>
    </source>
</evidence>
<evidence type="ECO:0000313" key="10">
    <source>
        <dbReference type="EMBL" id="AUM11255.1"/>
    </source>
</evidence>
<evidence type="ECO:0000256" key="7">
    <source>
        <dbReference type="ARBA" id="ARBA00023033"/>
    </source>
</evidence>
<keyword evidence="4 8" id="KW-0479">Metal-binding</keyword>
<keyword evidence="11" id="KW-1185">Reference proteome</keyword>
<dbReference type="KEGG" id="kak:Kalk_01905"/>
<dbReference type="GO" id="GO:0004497">
    <property type="term" value="F:monooxygenase activity"/>
    <property type="evidence" value="ECO:0007669"/>
    <property type="project" value="UniProtKB-KW"/>
</dbReference>
<evidence type="ECO:0000256" key="9">
    <source>
        <dbReference type="RuleBase" id="RU000461"/>
    </source>
</evidence>
<evidence type="ECO:0000256" key="5">
    <source>
        <dbReference type="ARBA" id="ARBA00023002"/>
    </source>
</evidence>
<dbReference type="Pfam" id="PF00067">
    <property type="entry name" value="p450"/>
    <property type="match status" value="1"/>
</dbReference>